<dbReference type="EMBL" id="JAYMYR010000004">
    <property type="protein sequence ID" value="KAK7368690.1"/>
    <property type="molecule type" value="Genomic_DNA"/>
</dbReference>
<dbReference type="Proteomes" id="UP001374584">
    <property type="component" value="Unassembled WGS sequence"/>
</dbReference>
<evidence type="ECO:0000313" key="3">
    <source>
        <dbReference type="Proteomes" id="UP001374584"/>
    </source>
</evidence>
<sequence length="101" mass="11385">MEEKLCLKGKATTAYALRGEENSRMMLIEESKGDANRFSRQANMIKRKRGSKVEIRGTKTSSPLPKMGKQVGFTCSGEEVSVIKKIQETENQDCKAKEQRD</sequence>
<gene>
    <name evidence="2" type="ORF">VNO80_10718</name>
</gene>
<organism evidence="2 3">
    <name type="scientific">Phaseolus coccineus</name>
    <name type="common">Scarlet runner bean</name>
    <name type="synonym">Phaseolus multiflorus</name>
    <dbReference type="NCBI Taxonomy" id="3886"/>
    <lineage>
        <taxon>Eukaryota</taxon>
        <taxon>Viridiplantae</taxon>
        <taxon>Streptophyta</taxon>
        <taxon>Embryophyta</taxon>
        <taxon>Tracheophyta</taxon>
        <taxon>Spermatophyta</taxon>
        <taxon>Magnoliopsida</taxon>
        <taxon>eudicotyledons</taxon>
        <taxon>Gunneridae</taxon>
        <taxon>Pentapetalae</taxon>
        <taxon>rosids</taxon>
        <taxon>fabids</taxon>
        <taxon>Fabales</taxon>
        <taxon>Fabaceae</taxon>
        <taxon>Papilionoideae</taxon>
        <taxon>50 kb inversion clade</taxon>
        <taxon>NPAAA clade</taxon>
        <taxon>indigoferoid/millettioid clade</taxon>
        <taxon>Phaseoleae</taxon>
        <taxon>Phaseolus</taxon>
    </lineage>
</organism>
<keyword evidence="3" id="KW-1185">Reference proteome</keyword>
<protein>
    <submittedName>
        <fullName evidence="2">Uncharacterized protein</fullName>
    </submittedName>
</protein>
<name>A0AAN9RAQ2_PHACN</name>
<evidence type="ECO:0000256" key="1">
    <source>
        <dbReference type="SAM" id="MobiDB-lite"/>
    </source>
</evidence>
<feature type="region of interest" description="Disordered" evidence="1">
    <location>
        <begin position="46"/>
        <end position="71"/>
    </location>
</feature>
<accession>A0AAN9RAQ2</accession>
<proteinExistence type="predicted"/>
<evidence type="ECO:0000313" key="2">
    <source>
        <dbReference type="EMBL" id="KAK7368690.1"/>
    </source>
</evidence>
<dbReference type="AlphaFoldDB" id="A0AAN9RAQ2"/>
<reference evidence="2 3" key="1">
    <citation type="submission" date="2024-01" db="EMBL/GenBank/DDBJ databases">
        <title>The genomes of 5 underutilized Papilionoideae crops provide insights into root nodulation and disease resistanc.</title>
        <authorList>
            <person name="Jiang F."/>
        </authorList>
    </citation>
    <scope>NUCLEOTIDE SEQUENCE [LARGE SCALE GENOMIC DNA]</scope>
    <source>
        <strain evidence="2">JINMINGXINNONG_FW02</strain>
        <tissue evidence="2">Leaves</tissue>
    </source>
</reference>
<comment type="caution">
    <text evidence="2">The sequence shown here is derived from an EMBL/GenBank/DDBJ whole genome shotgun (WGS) entry which is preliminary data.</text>
</comment>